<proteinExistence type="predicted"/>
<keyword evidence="1" id="KW-0732">Signal</keyword>
<protein>
    <recommendedName>
        <fullName evidence="4">Secreted protein</fullName>
    </recommendedName>
</protein>
<evidence type="ECO:0000313" key="2">
    <source>
        <dbReference type="EMBL" id="GAA2388624.1"/>
    </source>
</evidence>
<evidence type="ECO:0000313" key="3">
    <source>
        <dbReference type="Proteomes" id="UP001501444"/>
    </source>
</evidence>
<keyword evidence="3" id="KW-1185">Reference proteome</keyword>
<organism evidence="2 3">
    <name type="scientific">Dactylosporangium salmoneum</name>
    <dbReference type="NCBI Taxonomy" id="53361"/>
    <lineage>
        <taxon>Bacteria</taxon>
        <taxon>Bacillati</taxon>
        <taxon>Actinomycetota</taxon>
        <taxon>Actinomycetes</taxon>
        <taxon>Micromonosporales</taxon>
        <taxon>Micromonosporaceae</taxon>
        <taxon>Dactylosporangium</taxon>
    </lineage>
</organism>
<gene>
    <name evidence="2" type="ORF">GCM10010170_099940</name>
</gene>
<reference evidence="3" key="1">
    <citation type="journal article" date="2019" name="Int. J. Syst. Evol. Microbiol.">
        <title>The Global Catalogue of Microorganisms (GCM) 10K type strain sequencing project: providing services to taxonomists for standard genome sequencing and annotation.</title>
        <authorList>
            <consortium name="The Broad Institute Genomics Platform"/>
            <consortium name="The Broad Institute Genome Sequencing Center for Infectious Disease"/>
            <person name="Wu L."/>
            <person name="Ma J."/>
        </authorList>
    </citation>
    <scope>NUCLEOTIDE SEQUENCE [LARGE SCALE GENOMIC DNA]</scope>
    <source>
        <strain evidence="3">JCM 3272</strain>
    </source>
</reference>
<comment type="caution">
    <text evidence="2">The sequence shown here is derived from an EMBL/GenBank/DDBJ whole genome shotgun (WGS) entry which is preliminary data.</text>
</comment>
<sequence>MAAPGCASWLAKIAVAMSAASAARTIAIATGELGFATGSTPYKWLAALAVARCSSRASRLFALVPTSSTCRCRLRYSCVLASATCTWSSRPAGTAEALALFATEEAPASEEDAAFGRQFHRESRAAGVEPPPTVDR</sequence>
<feature type="signal peptide" evidence="1">
    <location>
        <begin position="1"/>
        <end position="22"/>
    </location>
</feature>
<evidence type="ECO:0008006" key="4">
    <source>
        <dbReference type="Google" id="ProtNLM"/>
    </source>
</evidence>
<evidence type="ECO:0000256" key="1">
    <source>
        <dbReference type="SAM" id="SignalP"/>
    </source>
</evidence>
<accession>A0ABP5UZ46</accession>
<dbReference type="Proteomes" id="UP001501444">
    <property type="component" value="Unassembled WGS sequence"/>
</dbReference>
<name>A0ABP5UZ46_9ACTN</name>
<feature type="chain" id="PRO_5046264931" description="Secreted protein" evidence="1">
    <location>
        <begin position="23"/>
        <end position="136"/>
    </location>
</feature>
<dbReference type="EMBL" id="BAAARV010000113">
    <property type="protein sequence ID" value="GAA2388624.1"/>
    <property type="molecule type" value="Genomic_DNA"/>
</dbReference>